<dbReference type="AlphaFoldDB" id="A0A9W4GQG8"/>
<proteinExistence type="predicted"/>
<organism evidence="2 3">
    <name type="scientific">Actinacidiphila cocklensis</name>
    <dbReference type="NCBI Taxonomy" id="887465"/>
    <lineage>
        <taxon>Bacteria</taxon>
        <taxon>Bacillati</taxon>
        <taxon>Actinomycetota</taxon>
        <taxon>Actinomycetes</taxon>
        <taxon>Kitasatosporales</taxon>
        <taxon>Streptomycetaceae</taxon>
        <taxon>Actinacidiphila</taxon>
    </lineage>
</organism>
<feature type="region of interest" description="Disordered" evidence="1">
    <location>
        <begin position="214"/>
        <end position="240"/>
    </location>
</feature>
<feature type="region of interest" description="Disordered" evidence="1">
    <location>
        <begin position="49"/>
        <end position="85"/>
    </location>
</feature>
<feature type="compositionally biased region" description="Basic and acidic residues" evidence="1">
    <location>
        <begin position="229"/>
        <end position="240"/>
    </location>
</feature>
<evidence type="ECO:0000313" key="2">
    <source>
        <dbReference type="EMBL" id="CAG6391556.1"/>
    </source>
</evidence>
<sequence length="240" mass="25076">MPSAMVSAGDALGDHEAFQAGDGEEEVVLAVHRVLPGVLEHAEVLGEQRHHAGRPGNVADQQGDAEQLAQVDAEQCQRDADERQRGVAAADLGEREADDGADGDGGVADLVLGALDEQAVDHGGDQCGGDARDDTETRVAGRRGPDGGRRGVGAGVEAAGRGAALLRVHVRGGRVRLLRRGGLLRLLRRLRRLLGVRILAARLLRRVVGAAHDCSPGDGSGVRSAGQVTRDDASMPRCER</sequence>
<evidence type="ECO:0000256" key="1">
    <source>
        <dbReference type="SAM" id="MobiDB-lite"/>
    </source>
</evidence>
<accession>A0A9W4GQG8</accession>
<protein>
    <submittedName>
        <fullName evidence="2">Uncharacterized protein</fullName>
    </submittedName>
</protein>
<comment type="caution">
    <text evidence="2">The sequence shown here is derived from an EMBL/GenBank/DDBJ whole genome shotgun (WGS) entry which is preliminary data.</text>
</comment>
<keyword evidence="3" id="KW-1185">Reference proteome</keyword>
<dbReference type="EMBL" id="CAJSLV010000024">
    <property type="protein sequence ID" value="CAG6391556.1"/>
    <property type="molecule type" value="Genomic_DNA"/>
</dbReference>
<feature type="compositionally biased region" description="Basic and acidic residues" evidence="1">
    <location>
        <begin position="121"/>
        <end position="149"/>
    </location>
</feature>
<name>A0A9W4GQG8_9ACTN</name>
<reference evidence="2" key="1">
    <citation type="submission" date="2021-05" db="EMBL/GenBank/DDBJ databases">
        <authorList>
            <person name="Arsene-Ploetze F."/>
        </authorList>
    </citation>
    <scope>NUCLEOTIDE SEQUENCE</scope>
    <source>
        <strain evidence="2">DSM 42138</strain>
    </source>
</reference>
<evidence type="ECO:0000313" key="3">
    <source>
        <dbReference type="Proteomes" id="UP001152519"/>
    </source>
</evidence>
<gene>
    <name evidence="2" type="ORF">SCOCK_120192</name>
</gene>
<feature type="compositionally biased region" description="Basic and acidic residues" evidence="1">
    <location>
        <begin position="75"/>
        <end position="85"/>
    </location>
</feature>
<dbReference type="Proteomes" id="UP001152519">
    <property type="component" value="Unassembled WGS sequence"/>
</dbReference>
<feature type="region of interest" description="Disordered" evidence="1">
    <location>
        <begin position="121"/>
        <end position="153"/>
    </location>
</feature>